<evidence type="ECO:0000313" key="2">
    <source>
        <dbReference type="EMBL" id="SCB32538.1"/>
    </source>
</evidence>
<keyword evidence="3" id="KW-1185">Reference proteome</keyword>
<proteinExistence type="predicted"/>
<accession>A0A1C3VXW8</accession>
<sequence length="42" mass="4709">MLAEKFFLVLESLIRGDRSYPDGSPRVISTSPHVPVRLPAQK</sequence>
<dbReference type="EMBL" id="FMAI01000006">
    <property type="protein sequence ID" value="SCB32538.1"/>
    <property type="molecule type" value="Genomic_DNA"/>
</dbReference>
<reference evidence="3" key="1">
    <citation type="submission" date="2016-08" db="EMBL/GenBank/DDBJ databases">
        <authorList>
            <person name="Varghese N."/>
            <person name="Submissions Spin"/>
        </authorList>
    </citation>
    <scope>NUCLEOTIDE SEQUENCE [LARGE SCALE GENOMIC DNA]</scope>
    <source>
        <strain evidence="3">ERR11</strain>
    </source>
</reference>
<dbReference type="RefSeq" id="WP_256379428.1">
    <property type="nucleotide sequence ID" value="NZ_FMAI01000006.1"/>
</dbReference>
<dbReference type="Proteomes" id="UP000199184">
    <property type="component" value="Unassembled WGS sequence"/>
</dbReference>
<organism evidence="2 3">
    <name type="scientific">Bradyrhizobium shewense</name>
    <dbReference type="NCBI Taxonomy" id="1761772"/>
    <lineage>
        <taxon>Bacteria</taxon>
        <taxon>Pseudomonadati</taxon>
        <taxon>Pseudomonadota</taxon>
        <taxon>Alphaproteobacteria</taxon>
        <taxon>Hyphomicrobiales</taxon>
        <taxon>Nitrobacteraceae</taxon>
        <taxon>Bradyrhizobium</taxon>
    </lineage>
</organism>
<dbReference type="GeneID" id="92967134"/>
<evidence type="ECO:0000256" key="1">
    <source>
        <dbReference type="SAM" id="MobiDB-lite"/>
    </source>
</evidence>
<evidence type="ECO:0000313" key="3">
    <source>
        <dbReference type="Proteomes" id="UP000199184"/>
    </source>
</evidence>
<name>A0A1C3VXW8_9BRAD</name>
<dbReference type="AlphaFoldDB" id="A0A1C3VXW8"/>
<protein>
    <submittedName>
        <fullName evidence="2">Uncharacterized protein</fullName>
    </submittedName>
</protein>
<feature type="region of interest" description="Disordered" evidence="1">
    <location>
        <begin position="18"/>
        <end position="42"/>
    </location>
</feature>
<gene>
    <name evidence="2" type="ORF">GA0061098_100611</name>
</gene>